<protein>
    <recommendedName>
        <fullName evidence="4">Polysaccharide biosynthesis protein C-terminal domain-containing protein</fullName>
    </recommendedName>
</protein>
<sequence>MKKEGRTLSSFGGYREVLCLAYPIVITMVSRTIITFVDTAMVGRLGTFQMAAVGLAGILTWTMFSFFGGFLTCVNTFVAQYHGADQPKIVAIV</sequence>
<evidence type="ECO:0000256" key="2">
    <source>
        <dbReference type="SAM" id="Phobius"/>
    </source>
</evidence>
<dbReference type="Pfam" id="PF01554">
    <property type="entry name" value="MatE"/>
    <property type="match status" value="1"/>
</dbReference>
<gene>
    <name evidence="3" type="ORF">METZ01_LOCUS210476</name>
</gene>
<dbReference type="GO" id="GO:0015297">
    <property type="term" value="F:antiporter activity"/>
    <property type="evidence" value="ECO:0007669"/>
    <property type="project" value="InterPro"/>
</dbReference>
<keyword evidence="2" id="KW-0472">Membrane</keyword>
<keyword evidence="2" id="KW-0812">Transmembrane</keyword>
<name>A0A382F4R4_9ZZZZ</name>
<keyword evidence="2" id="KW-1133">Transmembrane helix</keyword>
<keyword evidence="1" id="KW-0813">Transport</keyword>
<evidence type="ECO:0000313" key="3">
    <source>
        <dbReference type="EMBL" id="SVB57622.1"/>
    </source>
</evidence>
<evidence type="ECO:0008006" key="4">
    <source>
        <dbReference type="Google" id="ProtNLM"/>
    </source>
</evidence>
<organism evidence="3">
    <name type="scientific">marine metagenome</name>
    <dbReference type="NCBI Taxonomy" id="408172"/>
    <lineage>
        <taxon>unclassified sequences</taxon>
        <taxon>metagenomes</taxon>
        <taxon>ecological metagenomes</taxon>
    </lineage>
</organism>
<dbReference type="InterPro" id="IPR050222">
    <property type="entry name" value="MATE_MdtK"/>
</dbReference>
<proteinExistence type="predicted"/>
<reference evidence="3" key="1">
    <citation type="submission" date="2018-05" db="EMBL/GenBank/DDBJ databases">
        <authorList>
            <person name="Lanie J.A."/>
            <person name="Ng W.-L."/>
            <person name="Kazmierczak K.M."/>
            <person name="Andrzejewski T.M."/>
            <person name="Davidsen T.M."/>
            <person name="Wayne K.J."/>
            <person name="Tettelin H."/>
            <person name="Glass J.I."/>
            <person name="Rusch D."/>
            <person name="Podicherti R."/>
            <person name="Tsui H.-C.T."/>
            <person name="Winkler M.E."/>
        </authorList>
    </citation>
    <scope>NUCLEOTIDE SEQUENCE</scope>
</reference>
<dbReference type="AlphaFoldDB" id="A0A382F4R4"/>
<feature type="non-terminal residue" evidence="3">
    <location>
        <position position="93"/>
    </location>
</feature>
<accession>A0A382F4R4</accession>
<feature type="transmembrane region" description="Helical" evidence="2">
    <location>
        <begin position="50"/>
        <end position="71"/>
    </location>
</feature>
<dbReference type="PANTHER" id="PTHR43298:SF2">
    <property type="entry name" value="FMN_FAD EXPORTER YEEO-RELATED"/>
    <property type="match status" value="1"/>
</dbReference>
<dbReference type="GO" id="GO:0005886">
    <property type="term" value="C:plasma membrane"/>
    <property type="evidence" value="ECO:0007669"/>
    <property type="project" value="TreeGrafter"/>
</dbReference>
<evidence type="ECO:0000256" key="1">
    <source>
        <dbReference type="ARBA" id="ARBA00022448"/>
    </source>
</evidence>
<dbReference type="EMBL" id="UINC01047845">
    <property type="protein sequence ID" value="SVB57622.1"/>
    <property type="molecule type" value="Genomic_DNA"/>
</dbReference>
<feature type="transmembrane region" description="Helical" evidence="2">
    <location>
        <begin position="20"/>
        <end position="38"/>
    </location>
</feature>
<dbReference type="PANTHER" id="PTHR43298">
    <property type="entry name" value="MULTIDRUG RESISTANCE PROTEIN NORM-RELATED"/>
    <property type="match status" value="1"/>
</dbReference>
<dbReference type="InterPro" id="IPR002528">
    <property type="entry name" value="MATE_fam"/>
</dbReference>
<dbReference type="GO" id="GO:0042910">
    <property type="term" value="F:xenobiotic transmembrane transporter activity"/>
    <property type="evidence" value="ECO:0007669"/>
    <property type="project" value="InterPro"/>
</dbReference>